<evidence type="ECO:0000313" key="1">
    <source>
        <dbReference type="EMBL" id="OAQ59015.1"/>
    </source>
</evidence>
<dbReference type="AlphaFoldDB" id="A0A179F0M7"/>
<dbReference type="KEGG" id="pchm:VFPPC_16918"/>
<comment type="caution">
    <text evidence="1">The sequence shown here is derived from an EMBL/GenBank/DDBJ whole genome shotgun (WGS) entry which is preliminary data.</text>
</comment>
<organism evidence="1 2">
    <name type="scientific">Pochonia chlamydosporia 170</name>
    <dbReference type="NCBI Taxonomy" id="1380566"/>
    <lineage>
        <taxon>Eukaryota</taxon>
        <taxon>Fungi</taxon>
        <taxon>Dikarya</taxon>
        <taxon>Ascomycota</taxon>
        <taxon>Pezizomycotina</taxon>
        <taxon>Sordariomycetes</taxon>
        <taxon>Hypocreomycetidae</taxon>
        <taxon>Hypocreales</taxon>
        <taxon>Clavicipitaceae</taxon>
        <taxon>Pochonia</taxon>
    </lineage>
</organism>
<dbReference type="EMBL" id="LSBJ02000012">
    <property type="protein sequence ID" value="OAQ59015.1"/>
    <property type="molecule type" value="Genomic_DNA"/>
</dbReference>
<evidence type="ECO:0000313" key="2">
    <source>
        <dbReference type="Proteomes" id="UP000078397"/>
    </source>
</evidence>
<accession>A0A179F0M7</accession>
<name>A0A179F0M7_METCM</name>
<reference evidence="1 2" key="1">
    <citation type="journal article" date="2016" name="PLoS Pathog.">
        <title>Biosynthesis of antibiotic leucinostatins in bio-control fungus Purpureocillium lilacinum and their inhibition on phytophthora revealed by genome mining.</title>
        <authorList>
            <person name="Wang G."/>
            <person name="Liu Z."/>
            <person name="Lin R."/>
            <person name="Li E."/>
            <person name="Mao Z."/>
            <person name="Ling J."/>
            <person name="Yang Y."/>
            <person name="Yin W.B."/>
            <person name="Xie B."/>
        </authorList>
    </citation>
    <scope>NUCLEOTIDE SEQUENCE [LARGE SCALE GENOMIC DNA]</scope>
    <source>
        <strain evidence="1">170</strain>
    </source>
</reference>
<sequence length="122" mass="13470">MGVSSNKHGAGGAVTGHFDGMSLLPVANGQCALRSSYLWYRKLLLMMTSLISRSWFGSGTLLVLPKPSMPWLRSLCSSSIYFSPDQLMVLILRRNTCAEGERRNNVAVNVDELCSCSQNFTY</sequence>
<dbReference type="RefSeq" id="XP_018137095.1">
    <property type="nucleotide sequence ID" value="XM_018294670.1"/>
</dbReference>
<keyword evidence="2" id="KW-1185">Reference proteome</keyword>
<gene>
    <name evidence="1" type="ORF">VFPPC_16918</name>
</gene>
<dbReference type="Proteomes" id="UP000078397">
    <property type="component" value="Unassembled WGS sequence"/>
</dbReference>
<protein>
    <submittedName>
        <fullName evidence="1">Uncharacterized protein</fullName>
    </submittedName>
</protein>
<dbReference type="GeneID" id="28858664"/>
<proteinExistence type="predicted"/>